<keyword evidence="3" id="KW-1185">Reference proteome</keyword>
<proteinExistence type="predicted"/>
<sequence length="144" mass="15406">MSTKKRSWTEPGPIDYETHTAADTRMGTAASNPVLSLAPRPATPAGRGATAGNRSHGSERTPDHRSPAQIEADIEQTRDRLAVTLDELTDRLTPRALLRQTNAKARAAFVAANGRVRVEQAALLAGTAASAVFAVVALRLSRRR</sequence>
<organism evidence="2 3">
    <name type="scientific">Actinospica durhamensis</name>
    <dbReference type="NCBI Taxonomy" id="1508375"/>
    <lineage>
        <taxon>Bacteria</taxon>
        <taxon>Bacillati</taxon>
        <taxon>Actinomycetota</taxon>
        <taxon>Actinomycetes</taxon>
        <taxon>Catenulisporales</taxon>
        <taxon>Actinospicaceae</taxon>
        <taxon>Actinospica</taxon>
    </lineage>
</organism>
<feature type="region of interest" description="Disordered" evidence="1">
    <location>
        <begin position="1"/>
        <end position="75"/>
    </location>
</feature>
<evidence type="ECO:0000313" key="2">
    <source>
        <dbReference type="EMBL" id="MBR7834491.1"/>
    </source>
</evidence>
<reference evidence="2" key="1">
    <citation type="submission" date="2021-04" db="EMBL/GenBank/DDBJ databases">
        <title>Genome based classification of Actinospica acidithermotolerans sp. nov., an actinobacterium isolated from an Indonesian hot spring.</title>
        <authorList>
            <person name="Kusuma A.B."/>
            <person name="Putra K.E."/>
            <person name="Nafisah S."/>
            <person name="Loh J."/>
            <person name="Nouioui I."/>
            <person name="Goodfellow M."/>
        </authorList>
    </citation>
    <scope>NUCLEOTIDE SEQUENCE</scope>
    <source>
        <strain evidence="2">CSCA 57</strain>
    </source>
</reference>
<gene>
    <name evidence="2" type="ORF">KDL01_14545</name>
</gene>
<comment type="caution">
    <text evidence="2">The sequence shown here is derived from an EMBL/GenBank/DDBJ whole genome shotgun (WGS) entry which is preliminary data.</text>
</comment>
<dbReference type="Pfam" id="PF12277">
    <property type="entry name" value="DUF3618"/>
    <property type="match status" value="1"/>
</dbReference>
<evidence type="ECO:0000313" key="3">
    <source>
        <dbReference type="Proteomes" id="UP000675781"/>
    </source>
</evidence>
<dbReference type="EMBL" id="JAGSOG010000060">
    <property type="protein sequence ID" value="MBR7834491.1"/>
    <property type="molecule type" value="Genomic_DNA"/>
</dbReference>
<feature type="compositionally biased region" description="Basic and acidic residues" evidence="1">
    <location>
        <begin position="56"/>
        <end position="66"/>
    </location>
</feature>
<dbReference type="InterPro" id="IPR022062">
    <property type="entry name" value="DUF3618"/>
</dbReference>
<dbReference type="Proteomes" id="UP000675781">
    <property type="component" value="Unassembled WGS sequence"/>
</dbReference>
<protein>
    <submittedName>
        <fullName evidence="2">DUF3618 domain-containing protein</fullName>
    </submittedName>
</protein>
<dbReference type="AlphaFoldDB" id="A0A941ITM2"/>
<name>A0A941ITM2_9ACTN</name>
<dbReference type="RefSeq" id="WP_212529011.1">
    <property type="nucleotide sequence ID" value="NZ_JAGSOG010000060.1"/>
</dbReference>
<feature type="compositionally biased region" description="Low complexity" evidence="1">
    <location>
        <begin position="38"/>
        <end position="52"/>
    </location>
</feature>
<evidence type="ECO:0000256" key="1">
    <source>
        <dbReference type="SAM" id="MobiDB-lite"/>
    </source>
</evidence>
<accession>A0A941ITM2</accession>